<comment type="caution">
    <text evidence="2">The sequence shown here is derived from an EMBL/GenBank/DDBJ whole genome shotgun (WGS) entry which is preliminary data.</text>
</comment>
<feature type="transmembrane region" description="Helical" evidence="1">
    <location>
        <begin position="80"/>
        <end position="97"/>
    </location>
</feature>
<dbReference type="InterPro" id="IPR037185">
    <property type="entry name" value="EmrE-like"/>
</dbReference>
<evidence type="ECO:0008006" key="4">
    <source>
        <dbReference type="Google" id="ProtNLM"/>
    </source>
</evidence>
<dbReference type="AlphaFoldDB" id="A0A918XBM6"/>
<keyword evidence="1" id="KW-1133">Transmembrane helix</keyword>
<organism evidence="2 3">
    <name type="scientific">Nocardiopsis kunsanensis</name>
    <dbReference type="NCBI Taxonomy" id="141693"/>
    <lineage>
        <taxon>Bacteria</taxon>
        <taxon>Bacillati</taxon>
        <taxon>Actinomycetota</taxon>
        <taxon>Actinomycetes</taxon>
        <taxon>Streptosporangiales</taxon>
        <taxon>Nocardiopsidaceae</taxon>
        <taxon>Nocardiopsis</taxon>
    </lineage>
</organism>
<evidence type="ECO:0000313" key="2">
    <source>
        <dbReference type="EMBL" id="GHD25159.1"/>
    </source>
</evidence>
<proteinExistence type="predicted"/>
<evidence type="ECO:0000256" key="1">
    <source>
        <dbReference type="SAM" id="Phobius"/>
    </source>
</evidence>
<reference evidence="2 3" key="1">
    <citation type="journal article" date="2014" name="Int. J. Syst. Evol. Microbiol.">
        <title>Complete genome sequence of Corynebacterium casei LMG S-19264T (=DSM 44701T), isolated from a smear-ripened cheese.</title>
        <authorList>
            <consortium name="US DOE Joint Genome Institute (JGI-PGF)"/>
            <person name="Walter F."/>
            <person name="Albersmeier A."/>
            <person name="Kalinowski J."/>
            <person name="Ruckert C."/>
        </authorList>
    </citation>
    <scope>NUCLEOTIDE SEQUENCE [LARGE SCALE GENOMIC DNA]</scope>
    <source>
        <strain evidence="2 3">KCTC 19473</strain>
    </source>
</reference>
<dbReference type="SUPFAM" id="SSF103481">
    <property type="entry name" value="Multidrug resistance efflux transporter EmrE"/>
    <property type="match status" value="1"/>
</dbReference>
<feature type="transmembrane region" description="Helical" evidence="1">
    <location>
        <begin position="30"/>
        <end position="48"/>
    </location>
</feature>
<sequence length="98" mass="10145">MLVVSVGLMTLVLRRGRLWGQIRPVLRMGLWGGAISAAAYGLVLWAQLSGAVAGIAALRETSIVFAAVLGALLFEERFGAVRVAASAVVVSGVLLLAV</sequence>
<keyword evidence="3" id="KW-1185">Reference proteome</keyword>
<dbReference type="Proteomes" id="UP000654947">
    <property type="component" value="Unassembled WGS sequence"/>
</dbReference>
<name>A0A918XBM6_9ACTN</name>
<evidence type="ECO:0000313" key="3">
    <source>
        <dbReference type="Proteomes" id="UP000654947"/>
    </source>
</evidence>
<keyword evidence="1" id="KW-0472">Membrane</keyword>
<dbReference type="EMBL" id="BMXL01000009">
    <property type="protein sequence ID" value="GHD25159.1"/>
    <property type="molecule type" value="Genomic_DNA"/>
</dbReference>
<protein>
    <recommendedName>
        <fullName evidence="4">EamA domain-containing protein</fullName>
    </recommendedName>
</protein>
<keyword evidence="1" id="KW-0812">Transmembrane</keyword>
<feature type="transmembrane region" description="Helical" evidence="1">
    <location>
        <begin position="55"/>
        <end position="74"/>
    </location>
</feature>
<accession>A0A918XBM6</accession>
<gene>
    <name evidence="2" type="ORF">GCM10007147_22110</name>
</gene>